<feature type="domain" description="HTH deoR-type" evidence="3">
    <location>
        <begin position="2"/>
        <end position="57"/>
    </location>
</feature>
<dbReference type="RefSeq" id="WP_143988067.1">
    <property type="nucleotide sequence ID" value="NZ_CP041692.1"/>
</dbReference>
<organism evidence="4 5">
    <name type="scientific">Microlunatus elymi</name>
    <dbReference type="NCBI Taxonomy" id="2596828"/>
    <lineage>
        <taxon>Bacteria</taxon>
        <taxon>Bacillati</taxon>
        <taxon>Actinomycetota</taxon>
        <taxon>Actinomycetes</taxon>
        <taxon>Propionibacteriales</taxon>
        <taxon>Propionibacteriaceae</taxon>
        <taxon>Microlunatus</taxon>
    </lineage>
</organism>
<keyword evidence="2" id="KW-0804">Transcription</keyword>
<dbReference type="PROSITE" id="PS51000">
    <property type="entry name" value="HTH_DEOR_2"/>
    <property type="match status" value="1"/>
</dbReference>
<keyword evidence="1" id="KW-0805">Transcription regulation</keyword>
<dbReference type="EMBL" id="CP041692">
    <property type="protein sequence ID" value="QDP98124.1"/>
    <property type="molecule type" value="Genomic_DNA"/>
</dbReference>
<dbReference type="InterPro" id="IPR036388">
    <property type="entry name" value="WH-like_DNA-bd_sf"/>
</dbReference>
<dbReference type="InterPro" id="IPR028349">
    <property type="entry name" value="PafC-like"/>
</dbReference>
<dbReference type="PROSITE" id="PS52050">
    <property type="entry name" value="WYL"/>
    <property type="match status" value="1"/>
</dbReference>
<dbReference type="Gene3D" id="1.10.10.10">
    <property type="entry name" value="Winged helix-like DNA-binding domain superfamily/Winged helix DNA-binding domain"/>
    <property type="match status" value="1"/>
</dbReference>
<dbReference type="InterPro" id="IPR051534">
    <property type="entry name" value="CBASS_pafABC_assoc_protein"/>
</dbReference>
<evidence type="ECO:0000256" key="1">
    <source>
        <dbReference type="ARBA" id="ARBA00023015"/>
    </source>
</evidence>
<dbReference type="InterPro" id="IPR036390">
    <property type="entry name" value="WH_DNA-bd_sf"/>
</dbReference>
<evidence type="ECO:0000313" key="4">
    <source>
        <dbReference type="EMBL" id="QDP98124.1"/>
    </source>
</evidence>
<dbReference type="PANTHER" id="PTHR34580">
    <property type="match status" value="1"/>
</dbReference>
<protein>
    <submittedName>
        <fullName evidence="4">YafY family transcriptional regulator</fullName>
    </submittedName>
</protein>
<dbReference type="Pfam" id="PF08279">
    <property type="entry name" value="HTH_11"/>
    <property type="match status" value="1"/>
</dbReference>
<dbReference type="PANTHER" id="PTHR34580:SF1">
    <property type="entry name" value="PROTEIN PAFC"/>
    <property type="match status" value="1"/>
</dbReference>
<dbReference type="InterPro" id="IPR057727">
    <property type="entry name" value="WCX_dom"/>
</dbReference>
<keyword evidence="5" id="KW-1185">Reference proteome</keyword>
<dbReference type="SUPFAM" id="SSF46785">
    <property type="entry name" value="Winged helix' DNA-binding domain"/>
    <property type="match status" value="1"/>
</dbReference>
<dbReference type="Pfam" id="PF25583">
    <property type="entry name" value="WCX"/>
    <property type="match status" value="1"/>
</dbReference>
<dbReference type="OrthoDB" id="3171994at2"/>
<dbReference type="Proteomes" id="UP000319263">
    <property type="component" value="Chromosome"/>
</dbReference>
<dbReference type="GO" id="GO:0003700">
    <property type="term" value="F:DNA-binding transcription factor activity"/>
    <property type="evidence" value="ECO:0007669"/>
    <property type="project" value="InterPro"/>
</dbReference>
<dbReference type="PIRSF" id="PIRSF016838">
    <property type="entry name" value="PafC"/>
    <property type="match status" value="1"/>
</dbReference>
<evidence type="ECO:0000259" key="3">
    <source>
        <dbReference type="PROSITE" id="PS51000"/>
    </source>
</evidence>
<accession>A0A516Q3X5</accession>
<dbReference type="InterPro" id="IPR001034">
    <property type="entry name" value="DeoR_HTH"/>
</dbReference>
<dbReference type="KEGG" id="mik:FOE78_21460"/>
<reference evidence="4 5" key="1">
    <citation type="submission" date="2019-07" db="EMBL/GenBank/DDBJ databases">
        <title>Microlunatus dokdonensis sp. nov. isolated from the rhizospheric soil of the wild plant Elymus tsukushiensis.</title>
        <authorList>
            <person name="Ghim S.-Y."/>
            <person name="Hwang Y.-J."/>
            <person name="Son J.-S."/>
            <person name="Shin J.-H."/>
        </authorList>
    </citation>
    <scope>NUCLEOTIDE SEQUENCE [LARGE SCALE GENOMIC DNA]</scope>
    <source>
        <strain evidence="4 5">KUDC0627</strain>
    </source>
</reference>
<dbReference type="InterPro" id="IPR026881">
    <property type="entry name" value="WYL_dom"/>
</dbReference>
<sequence length="321" mass="35793">MRADRLLSLVALLRRHGKLSAAELARRLEVDRRTILRDVEALSTAGFPIYAERGRNGGFALLPEFRPDVGGLTADETRALFLAGGQPALDRLGLAGPLASALTKLGAELPEDRQRQLARSEQRIIFDAAGWMAGPEPLPDLETLQRAVLTDHRVRFDYQPMPPARPGVRTVDPYGLLQAAGSWYLIAAHRGRPRTYRVSRMQSARLLPQASNRPVDLDLRTLWEQLRGRYAEKRPGIKIKLRTTPQWVDIVRRNLSIQLIGEPTITKVGQEMILEAKVAGIRGTVGVLAGFGTMITILEPPELITAILEVADQLQDQYRRR</sequence>
<name>A0A516Q3X5_9ACTN</name>
<dbReference type="Pfam" id="PF13280">
    <property type="entry name" value="WYL"/>
    <property type="match status" value="1"/>
</dbReference>
<evidence type="ECO:0000256" key="2">
    <source>
        <dbReference type="ARBA" id="ARBA00023163"/>
    </source>
</evidence>
<dbReference type="AlphaFoldDB" id="A0A516Q3X5"/>
<gene>
    <name evidence="4" type="ORF">FOE78_21460</name>
</gene>
<dbReference type="InterPro" id="IPR013196">
    <property type="entry name" value="HTH_11"/>
</dbReference>
<proteinExistence type="predicted"/>
<evidence type="ECO:0000313" key="5">
    <source>
        <dbReference type="Proteomes" id="UP000319263"/>
    </source>
</evidence>